<feature type="signal peptide" evidence="1">
    <location>
        <begin position="1"/>
        <end position="22"/>
    </location>
</feature>
<evidence type="ECO:0000259" key="2">
    <source>
        <dbReference type="Pfam" id="PF08334"/>
    </source>
</evidence>
<keyword evidence="4" id="KW-1185">Reference proteome</keyword>
<name>A0ABU9AVK0_9BACT</name>
<dbReference type="Proteomes" id="UP001371305">
    <property type="component" value="Unassembled WGS sequence"/>
</dbReference>
<dbReference type="Gene3D" id="3.30.700.10">
    <property type="entry name" value="Glycoprotein, Type 4 Pilin"/>
    <property type="match status" value="1"/>
</dbReference>
<reference evidence="3 4" key="1">
    <citation type="submission" date="2024-04" db="EMBL/GenBank/DDBJ databases">
        <title>Luteolibacter sp. isolated from soil.</title>
        <authorList>
            <person name="An J."/>
        </authorList>
    </citation>
    <scope>NUCLEOTIDE SEQUENCE [LARGE SCALE GENOMIC DNA]</scope>
    <source>
        <strain evidence="3 4">Y139</strain>
    </source>
</reference>
<comment type="caution">
    <text evidence="3">The sequence shown here is derived from an EMBL/GenBank/DDBJ whole genome shotgun (WGS) entry which is preliminary data.</text>
</comment>
<protein>
    <submittedName>
        <fullName evidence="3">Type II secretion system protein GspG</fullName>
    </submittedName>
</protein>
<evidence type="ECO:0000313" key="4">
    <source>
        <dbReference type="Proteomes" id="UP001371305"/>
    </source>
</evidence>
<feature type="domain" description="Type II secretion system protein GspG C-terminal" evidence="2">
    <location>
        <begin position="410"/>
        <end position="506"/>
    </location>
</feature>
<accession>A0ABU9AVK0</accession>
<sequence length="514" mass="55511">MRLPSPVIALITLGWLVSRATATNVGVNTVEQPVNLGALADPASIPLGPVPVECNYNYGLHAVISQPRPCQFGAMEWKAGTELDQNLAHVFGIIVDPKDSTQVPALPVTLRVKAWPAPAYSPYTREQVMAATLQCLLRGTYARPKLPLRIEVVCDAPEDKSWADKFAGNYITEPEPDGPPVEPTPVPGCHVETNRFGIARVVFPGVTKTAAAPARPPVLIPFSPPSEYDPERPTWLLLPVWAGDTFENPLEVLGRPYTLYYDLFNPSDSESPQINALFDRSTALHWSIGESPEGTSASLMFGAIDPGNLAAFLQAVVFTVQPTASKPLTITLIALAQPPDFFQECLDAGGWILGKQGGEPSITGSFVLDPDTTRLVKGTIPGIKIVSDGKKLLRMTAPTVEEEKATGSLEAKREQVKDDAEALGAALETYRVTSGNYPTEQQGLAALVEKPRLAPPPRRWLKLMEKVPTDPWGGAYRLVIREKNGKPLAIIVSQGPDATTTNDDIQVEVPAGQE</sequence>
<dbReference type="SUPFAM" id="SSF54523">
    <property type="entry name" value="Pili subunits"/>
    <property type="match status" value="1"/>
</dbReference>
<organism evidence="3 4">
    <name type="scientific">Luteolibacter soli</name>
    <dbReference type="NCBI Taxonomy" id="3135280"/>
    <lineage>
        <taxon>Bacteria</taxon>
        <taxon>Pseudomonadati</taxon>
        <taxon>Verrucomicrobiota</taxon>
        <taxon>Verrucomicrobiia</taxon>
        <taxon>Verrucomicrobiales</taxon>
        <taxon>Verrucomicrobiaceae</taxon>
        <taxon>Luteolibacter</taxon>
    </lineage>
</organism>
<dbReference type="EMBL" id="JBBUKT010000004">
    <property type="protein sequence ID" value="MEK7951181.1"/>
    <property type="molecule type" value="Genomic_DNA"/>
</dbReference>
<dbReference type="Pfam" id="PF08334">
    <property type="entry name" value="T2SSG"/>
    <property type="match status" value="1"/>
</dbReference>
<evidence type="ECO:0000313" key="3">
    <source>
        <dbReference type="EMBL" id="MEK7951181.1"/>
    </source>
</evidence>
<dbReference type="InterPro" id="IPR045584">
    <property type="entry name" value="Pilin-like"/>
</dbReference>
<dbReference type="RefSeq" id="WP_341404783.1">
    <property type="nucleotide sequence ID" value="NZ_JBBUKT010000004.1"/>
</dbReference>
<gene>
    <name evidence="3" type="ORF">WKV53_11760</name>
</gene>
<keyword evidence="1" id="KW-0732">Signal</keyword>
<dbReference type="InterPro" id="IPR013545">
    <property type="entry name" value="T2SS_protein-GspG_C"/>
</dbReference>
<proteinExistence type="predicted"/>
<feature type="chain" id="PRO_5045845523" evidence="1">
    <location>
        <begin position="23"/>
        <end position="514"/>
    </location>
</feature>
<evidence type="ECO:0000256" key="1">
    <source>
        <dbReference type="SAM" id="SignalP"/>
    </source>
</evidence>